<name>A0ABZ1CPW4_9PROT</name>
<dbReference type="EMBL" id="CP141769">
    <property type="protein sequence ID" value="WRS39978.1"/>
    <property type="molecule type" value="Genomic_DNA"/>
</dbReference>
<feature type="signal peptide" evidence="1">
    <location>
        <begin position="1"/>
        <end position="20"/>
    </location>
</feature>
<evidence type="ECO:0000313" key="3">
    <source>
        <dbReference type="Proteomes" id="UP001334732"/>
    </source>
</evidence>
<reference evidence="2 3" key="1">
    <citation type="submission" date="2023-12" db="EMBL/GenBank/DDBJ databases">
        <title>Thiobacillus sedimentum sp. nov., a chemolithoautotrophic sulfur-oxidizing bacterium isolated from freshwater sediment.</title>
        <authorList>
            <person name="Luo J."/>
            <person name="Dai C."/>
        </authorList>
    </citation>
    <scope>NUCLEOTIDE SEQUENCE [LARGE SCALE GENOMIC DNA]</scope>
    <source>
        <strain evidence="2 3">SCUT-2</strain>
    </source>
</reference>
<evidence type="ECO:0000256" key="1">
    <source>
        <dbReference type="SAM" id="SignalP"/>
    </source>
</evidence>
<dbReference type="RefSeq" id="WP_324780509.1">
    <property type="nucleotide sequence ID" value="NZ_CP141769.1"/>
</dbReference>
<sequence>MKARLGLAFAGCLLAVNAHASCGAAFCSTSNDWLSITQGAAQGWRVWGQLEYLKMDQLRHGSDKVSPGTVAADHEEIKTLNRNALLGLDYGFAPGWSAGLMLPYSNREHVHQAAGAPDLEAWQFDNIGDMRMTLRYQPPVRTAGGLTGSLQGGLKLPTGRTDVRNAAGEVAERSVQPGSGTTDLLLGGGLAYSPLTMPGSLFANLSLQAPLDARDGYQPGWRTSVQAGWLLPVHGRLDLILQGNALYVNHDRGVNAEPADSGHTEVAFVPGLAYAWSRNLSVYGQVELPLYQRVNGLQLTHAYAMSVGFSLALN</sequence>
<gene>
    <name evidence="2" type="ORF">VA613_03660</name>
</gene>
<dbReference type="Proteomes" id="UP001334732">
    <property type="component" value="Chromosome"/>
</dbReference>
<proteinExistence type="predicted"/>
<protein>
    <recommendedName>
        <fullName evidence="4">Transporter</fullName>
    </recommendedName>
</protein>
<keyword evidence="3" id="KW-1185">Reference proteome</keyword>
<feature type="chain" id="PRO_5045624061" description="Transporter" evidence="1">
    <location>
        <begin position="21"/>
        <end position="314"/>
    </location>
</feature>
<evidence type="ECO:0008006" key="4">
    <source>
        <dbReference type="Google" id="ProtNLM"/>
    </source>
</evidence>
<keyword evidence="1" id="KW-0732">Signal</keyword>
<organism evidence="2 3">
    <name type="scientific">Thiobacillus sedimenti</name>
    <dbReference type="NCBI Taxonomy" id="3110231"/>
    <lineage>
        <taxon>Bacteria</taxon>
        <taxon>Pseudomonadati</taxon>
        <taxon>Pseudomonadota</taxon>
        <taxon>Betaproteobacteria</taxon>
        <taxon>Nitrosomonadales</taxon>
        <taxon>Thiobacillaceae</taxon>
        <taxon>Thiobacillus</taxon>
    </lineage>
</organism>
<evidence type="ECO:0000313" key="2">
    <source>
        <dbReference type="EMBL" id="WRS39978.1"/>
    </source>
</evidence>
<accession>A0ABZ1CPW4</accession>